<dbReference type="Proteomes" id="UP000272412">
    <property type="component" value="Unassembled WGS sequence"/>
</dbReference>
<evidence type="ECO:0000313" key="1">
    <source>
        <dbReference type="EMBL" id="RPD83529.1"/>
    </source>
</evidence>
<protein>
    <submittedName>
        <fullName evidence="1">Uncharacterized protein</fullName>
    </submittedName>
</protein>
<organism evidence="1 2">
    <name type="scientific">Neisseria weixii</name>
    <dbReference type="NCBI Taxonomy" id="1853276"/>
    <lineage>
        <taxon>Bacteria</taxon>
        <taxon>Pseudomonadati</taxon>
        <taxon>Pseudomonadota</taxon>
        <taxon>Betaproteobacteria</taxon>
        <taxon>Neisseriales</taxon>
        <taxon>Neisseriaceae</taxon>
        <taxon>Neisseria</taxon>
    </lineage>
</organism>
<evidence type="ECO:0000313" key="2">
    <source>
        <dbReference type="Proteomes" id="UP000272412"/>
    </source>
</evidence>
<sequence length="64" mass="7480">MRAAQKVQTYHKDRQAFEQRITKKCAKSGVLQRSQPCFIYPTSFKSSATTRFLLLKACRPLRRC</sequence>
<accession>A0A3N4MWG4</accession>
<comment type="caution">
    <text evidence="1">The sequence shown here is derived from an EMBL/GenBank/DDBJ whole genome shotgun (WGS) entry which is preliminary data.</text>
</comment>
<name>A0A3N4MWG4_9NEIS</name>
<reference evidence="1 2" key="1">
    <citation type="submission" date="2018-11" db="EMBL/GenBank/DDBJ databases">
        <title>Neisseria weixii sp. nov. isolated from the rectal contents of plateau pika (Ochotona cruzoniae).</title>
        <authorList>
            <person name="Zhang G."/>
        </authorList>
    </citation>
    <scope>NUCLEOTIDE SEQUENCE [LARGE SCALE GENOMIC DNA]</scope>
    <source>
        <strain evidence="1 2">10009</strain>
    </source>
</reference>
<dbReference type="EMBL" id="RPFL01000051">
    <property type="protein sequence ID" value="RPD83529.1"/>
    <property type="molecule type" value="Genomic_DNA"/>
</dbReference>
<proteinExistence type="predicted"/>
<keyword evidence="2" id="KW-1185">Reference proteome</keyword>
<dbReference type="AlphaFoldDB" id="A0A3N4MWG4"/>
<gene>
    <name evidence="1" type="ORF">EGK74_12285</name>
</gene>